<gene>
    <name evidence="2" type="ORF">AWI28_20415</name>
</gene>
<evidence type="ECO:0000313" key="2">
    <source>
        <dbReference type="EMBL" id="KUQ81956.1"/>
    </source>
</evidence>
<name>A0A0X4EJP9_9ENTR</name>
<dbReference type="SUPFAM" id="SSF89872">
    <property type="entry name" value="Inhibitor of vertebrate lysozyme, Ivy"/>
    <property type="match status" value="1"/>
</dbReference>
<organism evidence="2 3">
    <name type="scientific">Enterobacter genomosp. O</name>
    <dbReference type="NCBI Taxonomy" id="2364150"/>
    <lineage>
        <taxon>Bacteria</taxon>
        <taxon>Pseudomonadati</taxon>
        <taxon>Pseudomonadota</taxon>
        <taxon>Gammaproteobacteria</taxon>
        <taxon>Enterobacterales</taxon>
        <taxon>Enterobacteriaceae</taxon>
        <taxon>Enterobacter</taxon>
        <taxon>Enterobacter cloacae complex</taxon>
        <taxon>Enterobacter cloacae complex clade O</taxon>
    </lineage>
</organism>
<evidence type="ECO:0000313" key="3">
    <source>
        <dbReference type="Proteomes" id="UP000064715"/>
    </source>
</evidence>
<dbReference type="RefSeq" id="WP_059311988.1">
    <property type="nucleotide sequence ID" value="NZ_LRCR01000030.1"/>
</dbReference>
<proteinExistence type="predicted"/>
<dbReference type="InterPro" id="IPR036501">
    <property type="entry name" value="Inhibitor_vert_lysozyme_sf"/>
</dbReference>
<dbReference type="Gene3D" id="3.40.1420.10">
    <property type="entry name" value="Inhibitor of vertebrate lysozyme"/>
    <property type="match status" value="1"/>
</dbReference>
<reference evidence="3" key="1">
    <citation type="submission" date="2016-01" db="EMBL/GenBank/DDBJ databases">
        <title>WGS of SAMN04407783.</title>
        <authorList>
            <person name="Adams M."/>
            <person name="Sutton G."/>
            <person name="Nelson K."/>
            <person name="Thaden J."/>
            <person name="Fowler V."/>
            <person name="Mccorrison J."/>
            <person name="Sanka R."/>
            <person name="Brinkac L."/>
            <person name="Nierman W."/>
        </authorList>
    </citation>
    <scope>NUCLEOTIDE SEQUENCE [LARGE SCALE GENOMIC DNA]</scope>
    <source>
        <strain evidence="3">GN04363</strain>
    </source>
</reference>
<protein>
    <submittedName>
        <fullName evidence="2">C-lysozyme inhibitor</fullName>
    </submittedName>
</protein>
<evidence type="ECO:0000256" key="1">
    <source>
        <dbReference type="SAM" id="SignalP"/>
    </source>
</evidence>
<feature type="signal peptide" evidence="1">
    <location>
        <begin position="1"/>
        <end position="19"/>
    </location>
</feature>
<dbReference type="AlphaFoldDB" id="A0A0X4EJP9"/>
<sequence>MKGKVIIAAMAFVSFSAFAEEGQYLSDFASAKSTSKSYSQLISKNKLPAWVKSGGTSTPSTEVTVAGKKYIALSGCKPHSCPEENIAVLYSPDSGDIHGVFSDFNAEKNRETLTWLNLDPIDSDAMKNALFNRLYGN</sequence>
<feature type="chain" id="PRO_5007060410" evidence="1">
    <location>
        <begin position="20"/>
        <end position="137"/>
    </location>
</feature>
<keyword evidence="1" id="KW-0732">Signal</keyword>
<dbReference type="Proteomes" id="UP000064715">
    <property type="component" value="Unassembled WGS sequence"/>
</dbReference>
<dbReference type="OrthoDB" id="9033596at2"/>
<keyword evidence="3" id="KW-1185">Reference proteome</keyword>
<dbReference type="Pfam" id="PF08816">
    <property type="entry name" value="Ivy"/>
    <property type="match status" value="1"/>
</dbReference>
<comment type="caution">
    <text evidence="2">The sequence shown here is derived from an EMBL/GenBank/DDBJ whole genome shotgun (WGS) entry which is preliminary data.</text>
</comment>
<dbReference type="EMBL" id="LRCR01000030">
    <property type="protein sequence ID" value="KUQ81956.1"/>
    <property type="molecule type" value="Genomic_DNA"/>
</dbReference>
<accession>A0A0X4EJP9</accession>